<feature type="region of interest" description="Disordered" evidence="2">
    <location>
        <begin position="2348"/>
        <end position="2369"/>
    </location>
</feature>
<dbReference type="OrthoDB" id="331469at2759"/>
<dbReference type="Proteomes" id="UP000007494">
    <property type="component" value="Chromosome VIIa"/>
</dbReference>
<feature type="region of interest" description="Disordered" evidence="2">
    <location>
        <begin position="507"/>
        <end position="557"/>
    </location>
</feature>
<evidence type="ECO:0000256" key="1">
    <source>
        <dbReference type="SAM" id="Coils"/>
    </source>
</evidence>
<dbReference type="Pfam" id="PF14733">
    <property type="entry name" value="ACDC"/>
    <property type="match status" value="1"/>
</dbReference>
<reference evidence="5" key="4">
    <citation type="journal article" date="2015" name="PLoS ONE">
        <title>Comprehensive Evaluation of Toxoplasma gondii VEG and Neospora caninum LIV Genomes with Tachyzoite Stage Transcriptome and Proteome Defines Novel Transcript Features.</title>
        <authorList>
            <person name="Ramaprasad A."/>
            <person name="Mourier T."/>
            <person name="Naeem R."/>
            <person name="Malas T.B."/>
            <person name="Moussa E."/>
            <person name="Panigrahi A."/>
            <person name="Vermont S.J."/>
            <person name="Otto T.D."/>
            <person name="Wastling J."/>
            <person name="Pain A."/>
        </authorList>
    </citation>
    <scope>NUCLEOTIDE SEQUENCE</scope>
    <source>
        <strain evidence="5">Liverpool</strain>
    </source>
</reference>
<evidence type="ECO:0000313" key="4">
    <source>
        <dbReference type="EMBL" id="CBZ52398.1"/>
    </source>
</evidence>
<dbReference type="Gene3D" id="1.20.5.2050">
    <property type="match status" value="1"/>
</dbReference>
<feature type="compositionally biased region" description="Basic and acidic residues" evidence="2">
    <location>
        <begin position="2125"/>
        <end position="2140"/>
    </location>
</feature>
<evidence type="ECO:0000313" key="6">
    <source>
        <dbReference type="Proteomes" id="UP000007494"/>
    </source>
</evidence>
<organism evidence="4 6">
    <name type="scientific">Neospora caninum (strain Liverpool)</name>
    <dbReference type="NCBI Taxonomy" id="572307"/>
    <lineage>
        <taxon>Eukaryota</taxon>
        <taxon>Sar</taxon>
        <taxon>Alveolata</taxon>
        <taxon>Apicomplexa</taxon>
        <taxon>Conoidasida</taxon>
        <taxon>Coccidia</taxon>
        <taxon>Eucoccidiorida</taxon>
        <taxon>Eimeriorina</taxon>
        <taxon>Sarcocystidae</taxon>
        <taxon>Neospora</taxon>
    </lineage>
</organism>
<reference evidence="4" key="2">
    <citation type="submission" date="2011-03" db="EMBL/GenBank/DDBJ databases">
        <title>Comparative genomics and transcriptomics of Neospora caninum and Toxoplasma gondii.</title>
        <authorList>
            <person name="Reid A.J."/>
            <person name="Sohal A."/>
            <person name="Harris D."/>
            <person name="Quail M."/>
            <person name="Sanders M."/>
            <person name="Berriman M."/>
            <person name="Wastling J.M."/>
            <person name="Pain A."/>
        </authorList>
    </citation>
    <scope>NUCLEOTIDE SEQUENCE</scope>
    <source>
        <strain evidence="4">Liverpool</strain>
    </source>
</reference>
<feature type="compositionally biased region" description="Basic and acidic residues" evidence="2">
    <location>
        <begin position="1187"/>
        <end position="1197"/>
    </location>
</feature>
<dbReference type="GeneID" id="13444399"/>
<keyword evidence="6" id="KW-1185">Reference proteome</keyword>
<feature type="region of interest" description="Disordered" evidence="2">
    <location>
        <begin position="869"/>
        <end position="915"/>
    </location>
</feature>
<feature type="compositionally biased region" description="Low complexity" evidence="2">
    <location>
        <begin position="508"/>
        <end position="518"/>
    </location>
</feature>
<feature type="compositionally biased region" description="Polar residues" evidence="2">
    <location>
        <begin position="375"/>
        <end position="385"/>
    </location>
</feature>
<accession>F0VFA4</accession>
<feature type="region of interest" description="Disordered" evidence="2">
    <location>
        <begin position="679"/>
        <end position="711"/>
    </location>
</feature>
<keyword evidence="1" id="KW-0175">Coiled coil</keyword>
<feature type="region of interest" description="Disordered" evidence="2">
    <location>
        <begin position="2109"/>
        <end position="2140"/>
    </location>
</feature>
<proteinExistence type="predicted"/>
<feature type="coiled-coil region" evidence="1">
    <location>
        <begin position="462"/>
        <end position="496"/>
    </location>
</feature>
<feature type="region of interest" description="Disordered" evidence="2">
    <location>
        <begin position="1155"/>
        <end position="1203"/>
    </location>
</feature>
<feature type="region of interest" description="Disordered" evidence="2">
    <location>
        <begin position="1086"/>
        <end position="1121"/>
    </location>
</feature>
<feature type="region of interest" description="Disordered" evidence="2">
    <location>
        <begin position="2023"/>
        <end position="2056"/>
    </location>
</feature>
<sequence length="2369" mass="247053">MATDFGCDAAEEALSRFYGCAAQDPKIKDEDNVAQPLRLPCQTIELGLEALLEIAYQGTAKCTTEQPDPVTRDEPPETPGSSCRLHSTCACGVPEPQYGDRPTPCDLRHPTWASPANKGNSAVNETSASPEGSCSSTLDRATLDSARASFPVDRVRVRSLVNRSSPPRQGRSTRIQGPCSAGKQDHTSSDAMSDSSSSSADSSTRTLRDVTVGDLRNGSVAAPRGVPSGGGSFPEGNARETGGGVESEERETGSARKGAKDAPTGTGAMEVTPEGSRPAGRGSGQMQREPFLFGAQRLPPTFCQPPSLVHASNNRASTPFHDTSASLLQAESASQGNCWRHLLMGTSGELRAASNSGEAHPPDTLGTADAPVQSRAATSSATGSDRGNAAPANGPGGSQALHWPPRSHPSLLVVESMTGSPSQPARNASSRASTLRDEGHHLRLPQTSCDMISSLSACRVDLLSTRATKEELQRREQDLQQQLHNSRQEQEILQALVGEMTALRQDAEAAAAAEAADAPESREEHLGEQGNRERDTRNRCARLGVGDASSNERGTSVACSGEDAGAFLISPAGPRFGSDDIGAALLQAFGLKRRKFATLAPGGPIDVEADVESNAEAQLRGQLGAFGRQDASSVRRLVSSVLRGEEAVQAGRGKTEGPVDSGAASRGLANAVESRVRASAACDSRTDEATAQAVPPGRLSEPQSLTGIATGSPLGAGLSRLATASCGASRVPAEPLYPGCAGSPSMRGATPELERLSNVEPRSGFGNPSAEQQVLALLAASTGSAVGAMDDAVKTQLGHPQHRAAEYAKLARLLPRINRLTFSTQTLMWVVRVQTRRTRLCKSFSVRKLGFLPARQAAVDFLMEFDHQDQQLHTRPSDPTRSASPTARSRRSETDGAAAESPLMHNGHVDRDTAADGFAPMDSSCACCGGQHSDQPQLAGARLQLPEASTPHSGGPGGCVARACKETAPSEASLAHGSIPGATKGNLAPGERHPQSKPTQGDCRAEASAADPVLKGDAAHHGGAAQTVASSKRHLEEERNAENPSRAQSSAASHLESGGPALSRAAVPVCPVDSPAQRLCARCATSSSSDTPGDCGHAKPSLDSSSGGDTRRRGNPAQCLAGHGGIAQSSCGDAAGASRESVGLRELQSDACSTIPPVDCPGASEASGPGRESGVRTPRSASSASQVERRLTTKEGRASTCTCSGNEWTKPRASVDSVVLRREGRDGSFAHLHQRQEQHERRKHAREDLALRARQLPHTVGVKFDPTCPRWIAHWKREGQRFFKSFSVEKNGFENAWNLAKLCRQRNAELAAATRSSASGGTGKSRRSLSGQRNAIDGAESDVTARIASSITHAIALGGDSREDAGAVPQLPTCLPICQRQDASSVNPPNIPSDSFLAALEDYLSGSYATAVRGGRQDSREDICDRRWCRRDGTQPESVAGDAALFSAAIPARAGQTLLDESRESEAPVCPQSDRTRIEAAAVAEIAGLRAFCNLVASEAALKTSARTTSRDALRGTGGWQRGPNLSLRATDGAADVEPQWATPLRGAAAPPATESMQDPAEFVPSALFADQMSARLAGAPAVDVSWIRSTDVGADSSASESRLRLPVLPGEAKRVHSRVAYSFKGTDCDGGGTRPAGEGIAQGKEGADAACADGGSFFEGLGVPSLDCERACTASRLGGRSAVPGLPGQPASHQAVPAFMPHADDSRVAEPARTTAVDAATDLRETVSSVATPRAKGPRSDLRDSAQVRGLSERPALRNAAVCGPQLWHSEYIQDAVRLCSAMPQQRTTGEQRRLALADVGAGAELVSSSLLSGAALPPCNPQLAEHLSLAATASLTVPSVPGSGGDGSAASGEASVPLLLLLSRGEHSRLGRSAAVTSSSAAVPDPFVAEGSPLLPSRANGLDIAKNANKEGSWVNYGGLRLGTRECAAFLATPEAGARDLSLDPQASQGVASNSATTPDLWTRSPTDLVALSSQLNVPGVSLLPKASTASGFYSSELLSEEGARWTVSAQARIAGVGVQEQGGRASKLGSVSQETEYGEASPLKGAEGNSSAASPEDAFQTLTIHSARTSAGTCPDDTGVLGGLKGCASSGITGSVLGEPRRDIPIEGESSGARAESPGQVVDRKARRASEQERLREQSHAFSLSDWGFDMRLPVTENIESNMRRRNSIDPLFRELDASSAGALSATERGLRGAVVETDFERTKVHKGSGEEGRVDGVSTRRASSTCSGSQASHSLLGGSETPGWCSSEHTENPERLSWAKVAVLMILRNLRDACQTRGVPSEGALCRLTGYIQMVDACHTEGPNLRALLATFSNLIAEQRLPGSLPTEDLLQLVRDVQAALTTQGELQSSGTEQPSSVCSAAQPS</sequence>
<evidence type="ECO:0000313" key="5">
    <source>
        <dbReference type="EMBL" id="CEL66370.1"/>
    </source>
</evidence>
<feature type="compositionally biased region" description="Low complexity" evidence="2">
    <location>
        <begin position="158"/>
        <end position="168"/>
    </location>
</feature>
<dbReference type="InParanoid" id="F0VFA4"/>
<feature type="compositionally biased region" description="Basic and acidic residues" evidence="2">
    <location>
        <begin position="519"/>
        <end position="538"/>
    </location>
</feature>
<feature type="region of interest" description="Disordered" evidence="2">
    <location>
        <begin position="351"/>
        <end position="439"/>
    </location>
</feature>
<dbReference type="eggNOG" id="ENOG502SXU3">
    <property type="taxonomic scope" value="Eukaryota"/>
</dbReference>
<feature type="region of interest" description="Disordered" evidence="2">
    <location>
        <begin position="971"/>
        <end position="1060"/>
    </location>
</feature>
<feature type="domain" description="AP2-coincident C-terminal" evidence="3">
    <location>
        <begin position="2255"/>
        <end position="2339"/>
    </location>
</feature>
<reference evidence="6" key="3">
    <citation type="journal article" date="2012" name="PLoS Pathog.">
        <title>Comparative genomics of the apicomplexan parasites Toxoplasma gondii and Neospora caninum: Coccidia differing in host range and transmission strategy.</title>
        <authorList>
            <person name="Reid A.J."/>
            <person name="Vermont S.J."/>
            <person name="Cotton J.A."/>
            <person name="Harris D."/>
            <person name="Hill-Cawthorne G.A."/>
            <person name="Konen-Waisman S."/>
            <person name="Latham S.M."/>
            <person name="Mourier T."/>
            <person name="Norton R."/>
            <person name="Quail M.A."/>
            <person name="Sanders M."/>
            <person name="Shanmugam D."/>
            <person name="Sohal A."/>
            <person name="Wasmuth J.D."/>
            <person name="Brunk B."/>
            <person name="Grigg M.E."/>
            <person name="Howard J.C."/>
            <person name="Parkinson J."/>
            <person name="Roos D.S."/>
            <person name="Trees A.J."/>
            <person name="Berriman M."/>
            <person name="Pain A."/>
            <person name="Wastling J.M."/>
        </authorList>
    </citation>
    <scope>NUCLEOTIDE SEQUENCE [LARGE SCALE GENOMIC DNA]</scope>
    <source>
        <strain evidence="6">Liverpool</strain>
    </source>
</reference>
<dbReference type="RefSeq" id="XP_003882430.1">
    <property type="nucleotide sequence ID" value="XM_003882381.1"/>
</dbReference>
<feature type="compositionally biased region" description="Polar residues" evidence="2">
    <location>
        <begin position="2224"/>
        <end position="2237"/>
    </location>
</feature>
<evidence type="ECO:0000256" key="2">
    <source>
        <dbReference type="SAM" id="MobiDB-lite"/>
    </source>
</evidence>
<dbReference type="InterPro" id="IPR028078">
    <property type="entry name" value="ACDC"/>
</dbReference>
<feature type="compositionally biased region" description="Polar residues" evidence="2">
    <location>
        <begin position="417"/>
        <end position="433"/>
    </location>
</feature>
<feature type="compositionally biased region" description="Polar residues" evidence="2">
    <location>
        <begin position="1042"/>
        <end position="1052"/>
    </location>
</feature>
<protein>
    <submittedName>
        <fullName evidence="5">Hypothtetical protein, conserved, putative</fullName>
    </submittedName>
</protein>
<feature type="compositionally biased region" description="Basic and acidic residues" evidence="2">
    <location>
        <begin position="869"/>
        <end position="878"/>
    </location>
</feature>
<feature type="region of interest" description="Disordered" evidence="2">
    <location>
        <begin position="158"/>
        <end position="286"/>
    </location>
</feature>
<name>F0VFA4_NEOCL</name>
<feature type="region of interest" description="Disordered" evidence="2">
    <location>
        <begin position="2206"/>
        <end position="2252"/>
    </location>
</feature>
<dbReference type="EMBL" id="LN714481">
    <property type="protein sequence ID" value="CEL66370.1"/>
    <property type="molecule type" value="Genomic_DNA"/>
</dbReference>
<feature type="compositionally biased region" description="Basic and acidic residues" evidence="2">
    <location>
        <begin position="250"/>
        <end position="260"/>
    </location>
</feature>
<feature type="region of interest" description="Disordered" evidence="2">
    <location>
        <begin position="1312"/>
        <end position="1337"/>
    </location>
</feature>
<dbReference type="EMBL" id="FR823388">
    <property type="protein sequence ID" value="CBZ52398.1"/>
    <property type="molecule type" value="Genomic_DNA"/>
</dbReference>
<feature type="region of interest" description="Disordered" evidence="2">
    <location>
        <begin position="63"/>
        <end position="82"/>
    </location>
</feature>
<feature type="compositionally biased region" description="Low complexity" evidence="2">
    <location>
        <begin position="189"/>
        <end position="203"/>
    </location>
</feature>
<feature type="compositionally biased region" description="Polar residues" evidence="2">
    <location>
        <begin position="548"/>
        <end position="557"/>
    </location>
</feature>
<feature type="region of interest" description="Disordered" evidence="2">
    <location>
        <begin position="102"/>
        <end position="140"/>
    </location>
</feature>
<dbReference type="VEuPathDB" id="ToxoDB:NCLIV_021870"/>
<feature type="compositionally biased region" description="Polar residues" evidence="2">
    <location>
        <begin position="117"/>
        <end position="139"/>
    </location>
</feature>
<dbReference type="OMA" id="WNLAKLC"/>
<evidence type="ECO:0000259" key="3">
    <source>
        <dbReference type="Pfam" id="PF14733"/>
    </source>
</evidence>
<reference evidence="4" key="1">
    <citation type="submission" date="2011-02" db="EMBL/GenBank/DDBJ databases">
        <authorList>
            <person name="Aslett M."/>
        </authorList>
    </citation>
    <scope>NUCLEOTIDE SEQUENCE</scope>
    <source>
        <strain evidence="4">Liverpool</strain>
    </source>
</reference>
<gene>
    <name evidence="5" type="ORF">BN1204_021870</name>
    <name evidence="4" type="ORF">NCLIV_021870</name>
</gene>
<feature type="compositionally biased region" description="Basic and acidic residues" evidence="2">
    <location>
        <begin position="2206"/>
        <end position="2218"/>
    </location>
</feature>